<dbReference type="Proteomes" id="UP000243686">
    <property type="component" value="Unassembled WGS sequence"/>
</dbReference>
<dbReference type="PROSITE" id="PS50195">
    <property type="entry name" value="PX"/>
    <property type="match status" value="1"/>
</dbReference>
<sequence>MALPLVLTTFTFVQKTPHVFRGRNITPDKLSKTCQSVPRATLPKVMSRENPKSDQHLLPTCPIKISVPHAVLRNHRGQGTYYVYTIQIKIVPPSQFTAADQSDTISDCKWSVEHRYTTLAELHEDLLGYNDDLTRNRKRISGSDHEERYLAHPCLPRPFPCLEDIPFPRRRLLPTIHPPSVYPWLNCVRAISDKRDKPVLPGQSKRVDQRRNALETYLNELVTLIWTTVQTTEVANIVHSIVLRDLPQESCGVDQWKCLMNAQEIQCWLTTLLPIFSKSKFDKIN</sequence>
<accession>A0A1S8X0E1</accession>
<dbReference type="AlphaFoldDB" id="A0A1S8X0E1"/>
<dbReference type="InterPro" id="IPR001683">
    <property type="entry name" value="PX_dom"/>
</dbReference>
<keyword evidence="3" id="KW-1185">Reference proteome</keyword>
<reference evidence="2 3" key="1">
    <citation type="submission" date="2015-03" db="EMBL/GenBank/DDBJ databases">
        <title>Draft genome of the nematode, Opisthorchis viverrini.</title>
        <authorList>
            <person name="Mitreva M."/>
        </authorList>
    </citation>
    <scope>NUCLEOTIDE SEQUENCE [LARGE SCALE GENOMIC DNA]</scope>
    <source>
        <strain evidence="2">Khon Kaen</strain>
    </source>
</reference>
<gene>
    <name evidence="2" type="ORF">X801_03922</name>
</gene>
<evidence type="ECO:0000259" key="1">
    <source>
        <dbReference type="PROSITE" id="PS50195"/>
    </source>
</evidence>
<dbReference type="EMBL" id="KV892792">
    <property type="protein sequence ID" value="OON20199.1"/>
    <property type="molecule type" value="Genomic_DNA"/>
</dbReference>
<dbReference type="InterPro" id="IPR036871">
    <property type="entry name" value="PX_dom_sf"/>
</dbReference>
<feature type="domain" description="PX" evidence="1">
    <location>
        <begin position="62"/>
        <end position="245"/>
    </location>
</feature>
<dbReference type="GO" id="GO:0035091">
    <property type="term" value="F:phosphatidylinositol binding"/>
    <property type="evidence" value="ECO:0007669"/>
    <property type="project" value="InterPro"/>
</dbReference>
<proteinExistence type="predicted"/>
<name>A0A1S8X0E1_OPIVI</name>
<dbReference type="SUPFAM" id="SSF64268">
    <property type="entry name" value="PX domain"/>
    <property type="match status" value="1"/>
</dbReference>
<dbReference type="Gene3D" id="3.30.1520.10">
    <property type="entry name" value="Phox-like domain"/>
    <property type="match status" value="1"/>
</dbReference>
<evidence type="ECO:0000313" key="2">
    <source>
        <dbReference type="EMBL" id="OON20199.1"/>
    </source>
</evidence>
<evidence type="ECO:0000313" key="3">
    <source>
        <dbReference type="Proteomes" id="UP000243686"/>
    </source>
</evidence>
<protein>
    <recommendedName>
        <fullName evidence="1">PX domain-containing protein</fullName>
    </recommendedName>
</protein>
<organism evidence="2 3">
    <name type="scientific">Opisthorchis viverrini</name>
    <name type="common">Southeast Asian liver fluke</name>
    <dbReference type="NCBI Taxonomy" id="6198"/>
    <lineage>
        <taxon>Eukaryota</taxon>
        <taxon>Metazoa</taxon>
        <taxon>Spiralia</taxon>
        <taxon>Lophotrochozoa</taxon>
        <taxon>Platyhelminthes</taxon>
        <taxon>Trematoda</taxon>
        <taxon>Digenea</taxon>
        <taxon>Opisthorchiida</taxon>
        <taxon>Opisthorchiata</taxon>
        <taxon>Opisthorchiidae</taxon>
        <taxon>Opisthorchis</taxon>
    </lineage>
</organism>